<reference evidence="5 6" key="1">
    <citation type="submission" date="2021-12" db="EMBL/GenBank/DDBJ databases">
        <title>Genome seq of p7.</title>
        <authorList>
            <person name="Seo T."/>
        </authorList>
    </citation>
    <scope>NUCLEOTIDE SEQUENCE [LARGE SCALE GENOMIC DNA]</scope>
    <source>
        <strain evidence="5 6">P7</strain>
    </source>
</reference>
<accession>A0ABS8X9V5</accession>
<keyword evidence="6" id="KW-1185">Reference proteome</keyword>
<dbReference type="GO" id="GO:0016787">
    <property type="term" value="F:hydrolase activity"/>
    <property type="evidence" value="ECO:0007669"/>
    <property type="project" value="UniProtKB-KW"/>
</dbReference>
<evidence type="ECO:0000313" key="5">
    <source>
        <dbReference type="EMBL" id="MCE4537679.1"/>
    </source>
</evidence>
<dbReference type="Gene3D" id="2.160.20.10">
    <property type="entry name" value="Single-stranded right-handed beta-helix, Pectin lyase-like"/>
    <property type="match status" value="1"/>
</dbReference>
<dbReference type="EMBL" id="JAJTWT010000003">
    <property type="protein sequence ID" value="MCE4537679.1"/>
    <property type="molecule type" value="Genomic_DNA"/>
</dbReference>
<protein>
    <submittedName>
        <fullName evidence="5">Glycosyl hydrolase family 28 protein</fullName>
    </submittedName>
</protein>
<proteinExistence type="inferred from homology"/>
<comment type="caution">
    <text evidence="5">The sequence shown here is derived from an EMBL/GenBank/DDBJ whole genome shotgun (WGS) entry which is preliminary data.</text>
</comment>
<evidence type="ECO:0000256" key="3">
    <source>
        <dbReference type="ARBA" id="ARBA00023295"/>
    </source>
</evidence>
<name>A0ABS8X9V5_9BURK</name>
<organism evidence="5 6">
    <name type="scientific">Pelomonas caseinilytica</name>
    <dbReference type="NCBI Taxonomy" id="2906763"/>
    <lineage>
        <taxon>Bacteria</taxon>
        <taxon>Pseudomonadati</taxon>
        <taxon>Pseudomonadota</taxon>
        <taxon>Betaproteobacteria</taxon>
        <taxon>Burkholderiales</taxon>
        <taxon>Sphaerotilaceae</taxon>
        <taxon>Roseateles</taxon>
    </lineage>
</organism>
<dbReference type="RefSeq" id="WP_233391744.1">
    <property type="nucleotide sequence ID" value="NZ_JAJTWT010000003.1"/>
</dbReference>
<gene>
    <name evidence="5" type="ORF">LXT12_10505</name>
</gene>
<evidence type="ECO:0000313" key="6">
    <source>
        <dbReference type="Proteomes" id="UP001201463"/>
    </source>
</evidence>
<keyword evidence="2 4" id="KW-0378">Hydrolase</keyword>
<dbReference type="PANTHER" id="PTHR31339:SF9">
    <property type="entry name" value="PLASMIN AND FIBRONECTIN-BINDING PROTEIN A"/>
    <property type="match status" value="1"/>
</dbReference>
<dbReference type="InterPro" id="IPR006626">
    <property type="entry name" value="PbH1"/>
</dbReference>
<dbReference type="Pfam" id="PF00295">
    <property type="entry name" value="Glyco_hydro_28"/>
    <property type="match status" value="1"/>
</dbReference>
<evidence type="ECO:0000256" key="2">
    <source>
        <dbReference type="ARBA" id="ARBA00022801"/>
    </source>
</evidence>
<dbReference type="InterPro" id="IPR051801">
    <property type="entry name" value="GH28_Enzymes"/>
</dbReference>
<dbReference type="PANTHER" id="PTHR31339">
    <property type="entry name" value="PECTIN LYASE-RELATED"/>
    <property type="match status" value="1"/>
</dbReference>
<dbReference type="InterPro" id="IPR000743">
    <property type="entry name" value="Glyco_hydro_28"/>
</dbReference>
<dbReference type="SUPFAM" id="SSF51126">
    <property type="entry name" value="Pectin lyase-like"/>
    <property type="match status" value="1"/>
</dbReference>
<keyword evidence="3 4" id="KW-0326">Glycosidase</keyword>
<dbReference type="InterPro" id="IPR011050">
    <property type="entry name" value="Pectin_lyase_fold/virulence"/>
</dbReference>
<sequence>MTLDARSFGARGDGLTLNTQALQAAIDAAALQGAELQLPAGTYLTGALFLKSGMTLRLDGGATLLGSRELAHYPLLPTRVAGIEMRWPAALVNVYGEQDVGLVGEGCIDGDGQVFWDAYWRLRAAYEPRGLRWASDYDAQRPRLVQVFESARVRLGGGLLLRRSGFWTLHVCYSQDVAIDDLTIRNNDGARGPSTDGIDIDSSRRVSVRHADIAVNDDALVLKAGRDADGLRVARASEDIDIQDCVVREGAAGITFGSETSGGFRRVRVRGLQVQRGVPVGVLFKSAPTRGGRIEDIHLSDITLTDVPTVLRVTMNWNPGYSRALLPPAEAADAPRHWQVLATPVPPDLGHTEVSGVRIDGLRARGAHAAFEVDATPEAPLRGFRFNGLDIQARRGGHVHDVQAWRFTRSRLQLDAPIALGPGCELAGLDREHWVADPALKRRDVSAHSLAEQDLL</sequence>
<dbReference type="Proteomes" id="UP001201463">
    <property type="component" value="Unassembled WGS sequence"/>
</dbReference>
<dbReference type="SMART" id="SM00710">
    <property type="entry name" value="PbH1"/>
    <property type="match status" value="4"/>
</dbReference>
<comment type="similarity">
    <text evidence="1 4">Belongs to the glycosyl hydrolase 28 family.</text>
</comment>
<dbReference type="InterPro" id="IPR012334">
    <property type="entry name" value="Pectin_lyas_fold"/>
</dbReference>
<evidence type="ECO:0000256" key="1">
    <source>
        <dbReference type="ARBA" id="ARBA00008834"/>
    </source>
</evidence>
<evidence type="ECO:0000256" key="4">
    <source>
        <dbReference type="RuleBase" id="RU361169"/>
    </source>
</evidence>